<organism evidence="2 3">
    <name type="scientific">Thomasclavelia ramosa</name>
    <dbReference type="NCBI Taxonomy" id="1547"/>
    <lineage>
        <taxon>Bacteria</taxon>
        <taxon>Bacillati</taxon>
        <taxon>Bacillota</taxon>
        <taxon>Erysipelotrichia</taxon>
        <taxon>Erysipelotrichales</taxon>
        <taxon>Coprobacillaceae</taxon>
        <taxon>Thomasclavelia</taxon>
    </lineage>
</organism>
<protein>
    <recommendedName>
        <fullName evidence="1">HTH cro/C1-type domain-containing protein</fullName>
    </recommendedName>
</protein>
<dbReference type="AlphaFoldDB" id="A0AB35IPA7"/>
<dbReference type="RefSeq" id="WP_272019241.1">
    <property type="nucleotide sequence ID" value="NZ_JAQLKE010000042.1"/>
</dbReference>
<feature type="domain" description="HTH cro/C1-type" evidence="1">
    <location>
        <begin position="119"/>
        <end position="140"/>
    </location>
</feature>
<evidence type="ECO:0000313" key="2">
    <source>
        <dbReference type="EMBL" id="MDB7085515.1"/>
    </source>
</evidence>
<accession>A0AB35IPA7</accession>
<dbReference type="InterPro" id="IPR001387">
    <property type="entry name" value="Cro/C1-type_HTH"/>
</dbReference>
<dbReference type="PROSITE" id="PS50943">
    <property type="entry name" value="HTH_CROC1"/>
    <property type="match status" value="1"/>
</dbReference>
<evidence type="ECO:0000313" key="3">
    <source>
        <dbReference type="Proteomes" id="UP001211987"/>
    </source>
</evidence>
<reference evidence="2" key="1">
    <citation type="submission" date="2023-01" db="EMBL/GenBank/DDBJ databases">
        <title>Human gut microbiome strain richness.</title>
        <authorList>
            <person name="Chen-Liaw A."/>
        </authorList>
    </citation>
    <scope>NUCLEOTIDE SEQUENCE</scope>
    <source>
        <strain evidence="2">1001217st2_G6_1001217B_191108</strain>
    </source>
</reference>
<gene>
    <name evidence="2" type="ORF">PM738_17040</name>
</gene>
<comment type="caution">
    <text evidence="2">The sequence shown here is derived from an EMBL/GenBank/DDBJ whole genome shotgun (WGS) entry which is preliminary data.</text>
</comment>
<dbReference type="Proteomes" id="UP001211987">
    <property type="component" value="Unassembled WGS sequence"/>
</dbReference>
<proteinExistence type="predicted"/>
<sequence>MGCHNKIVLKNSSPTDTDVALFNYSGYILYRTEQIEGLQKAKIYKYVKVHVNQNKEINDITEIQIDKNNIDYNDIIVFNDSVEGVFCTNNFKDQEMLLLILAKTIELGWNTDVLNKKVKNPRIDTLIKIAKAHDLSNDEFAELCGYSNDKKD</sequence>
<name>A0AB35IPA7_9FIRM</name>
<dbReference type="EMBL" id="JAQLKE010000042">
    <property type="protein sequence ID" value="MDB7085515.1"/>
    <property type="molecule type" value="Genomic_DNA"/>
</dbReference>
<evidence type="ECO:0000259" key="1">
    <source>
        <dbReference type="PROSITE" id="PS50943"/>
    </source>
</evidence>